<keyword evidence="1" id="KW-0812">Transmembrane</keyword>
<keyword evidence="3" id="KW-1185">Reference proteome</keyword>
<evidence type="ECO:0000256" key="1">
    <source>
        <dbReference type="SAM" id="Phobius"/>
    </source>
</evidence>
<feature type="transmembrane region" description="Helical" evidence="1">
    <location>
        <begin position="47"/>
        <end position="65"/>
    </location>
</feature>
<protein>
    <submittedName>
        <fullName evidence="2">Uncharacterized protein</fullName>
    </submittedName>
</protein>
<keyword evidence="1" id="KW-0472">Membrane</keyword>
<dbReference type="InterPro" id="IPR006461">
    <property type="entry name" value="PLAC_motif_containing"/>
</dbReference>
<dbReference type="EMBL" id="CAJZBQ010000062">
    <property type="protein sequence ID" value="CAG9335458.1"/>
    <property type="molecule type" value="Genomic_DNA"/>
</dbReference>
<dbReference type="NCBIfam" id="TIGR01571">
    <property type="entry name" value="A_thal_Cys_rich"/>
    <property type="match status" value="1"/>
</dbReference>
<reference evidence="2" key="1">
    <citation type="submission" date="2021-09" db="EMBL/GenBank/DDBJ databases">
        <authorList>
            <consortium name="AG Swart"/>
            <person name="Singh M."/>
            <person name="Singh A."/>
            <person name="Seah K."/>
            <person name="Emmerich C."/>
        </authorList>
    </citation>
    <scope>NUCLEOTIDE SEQUENCE</scope>
    <source>
        <strain evidence="2">ATCC30299</strain>
    </source>
</reference>
<comment type="caution">
    <text evidence="2">The sequence shown here is derived from an EMBL/GenBank/DDBJ whole genome shotgun (WGS) entry which is preliminary data.</text>
</comment>
<evidence type="ECO:0000313" key="2">
    <source>
        <dbReference type="EMBL" id="CAG9335458.1"/>
    </source>
</evidence>
<accession>A0AAU9KBU8</accession>
<proteinExistence type="predicted"/>
<dbReference type="AlphaFoldDB" id="A0AAU9KBU8"/>
<name>A0AAU9KBU8_9CILI</name>
<gene>
    <name evidence="2" type="ORF">BSTOLATCC_MIC63931</name>
</gene>
<keyword evidence="1" id="KW-1133">Transmembrane helix</keyword>
<evidence type="ECO:0000313" key="3">
    <source>
        <dbReference type="Proteomes" id="UP001162131"/>
    </source>
</evidence>
<organism evidence="2 3">
    <name type="scientific">Blepharisma stoltei</name>
    <dbReference type="NCBI Taxonomy" id="1481888"/>
    <lineage>
        <taxon>Eukaryota</taxon>
        <taxon>Sar</taxon>
        <taxon>Alveolata</taxon>
        <taxon>Ciliophora</taxon>
        <taxon>Postciliodesmatophora</taxon>
        <taxon>Heterotrichea</taxon>
        <taxon>Heterotrichida</taxon>
        <taxon>Blepharismidae</taxon>
        <taxon>Blepharisma</taxon>
    </lineage>
</organism>
<sequence length="120" mass="13667">MKEKWDFKTFDCFKNPVMCLWAFCVPCGDCCMQSCNAKITEPENPNAGLYGFLLPCCLGVCGASFNRYKLRHKMNIEGAPIMDCVCHCCCSPCSVIQEWMHVMKHKRGDEKITILNLNTK</sequence>
<dbReference type="PANTHER" id="PTHR15907">
    <property type="entry name" value="DUF614 FAMILY PROTEIN-RELATED"/>
    <property type="match status" value="1"/>
</dbReference>
<dbReference type="Pfam" id="PF04749">
    <property type="entry name" value="PLAC8"/>
    <property type="match status" value="1"/>
</dbReference>
<dbReference type="Proteomes" id="UP001162131">
    <property type="component" value="Unassembled WGS sequence"/>
</dbReference>